<gene>
    <name evidence="1" type="ORF">GcC1_216033</name>
</gene>
<accession>A0A420H971</accession>
<name>A0A420H971_9PEZI</name>
<protein>
    <submittedName>
        <fullName evidence="1">Uncharacterized protein</fullName>
    </submittedName>
</protein>
<proteinExistence type="predicted"/>
<reference evidence="1 2" key="1">
    <citation type="journal article" date="2018" name="BMC Genomics">
        <title>Comparative genome analyses reveal sequence features reflecting distinct modes of host-adaptation between dicot and monocot powdery mildew.</title>
        <authorList>
            <person name="Wu Y."/>
            <person name="Ma X."/>
            <person name="Pan Z."/>
            <person name="Kale S.D."/>
            <person name="Song Y."/>
            <person name="King H."/>
            <person name="Zhang Q."/>
            <person name="Presley C."/>
            <person name="Deng X."/>
            <person name="Wei C.I."/>
            <person name="Xiao S."/>
        </authorList>
    </citation>
    <scope>NUCLEOTIDE SEQUENCE [LARGE SCALE GENOMIC DNA]</scope>
    <source>
        <strain evidence="1">UCSC1</strain>
    </source>
</reference>
<comment type="caution">
    <text evidence="1">The sequence shown here is derived from an EMBL/GenBank/DDBJ whole genome shotgun (WGS) entry which is preliminary data.</text>
</comment>
<evidence type="ECO:0000313" key="2">
    <source>
        <dbReference type="Proteomes" id="UP000285405"/>
    </source>
</evidence>
<dbReference type="OrthoDB" id="5346818at2759"/>
<organism evidence="1 2">
    <name type="scientific">Golovinomyces cichoracearum</name>
    <dbReference type="NCBI Taxonomy" id="62708"/>
    <lineage>
        <taxon>Eukaryota</taxon>
        <taxon>Fungi</taxon>
        <taxon>Dikarya</taxon>
        <taxon>Ascomycota</taxon>
        <taxon>Pezizomycotina</taxon>
        <taxon>Leotiomycetes</taxon>
        <taxon>Erysiphales</taxon>
        <taxon>Erysiphaceae</taxon>
        <taxon>Golovinomyces</taxon>
    </lineage>
</organism>
<sequence length="149" mass="16341">MSYILKAESQIWAELGKKWPEKLKKCIVPFPWFEKIRELYGDGCCQANIAFWDDIDKNTVEDDPFIWVSPSYAGGSGSGGSYSSGLNLMEKIGDGMIAIAKSLAVPTAIDISAQSEGTLQGQAQKLIHPGVKVSHTRKILDYARITSKS</sequence>
<dbReference type="Proteomes" id="UP000285405">
    <property type="component" value="Unassembled WGS sequence"/>
</dbReference>
<dbReference type="AlphaFoldDB" id="A0A420H971"/>
<evidence type="ECO:0000313" key="1">
    <source>
        <dbReference type="EMBL" id="RKF53961.1"/>
    </source>
</evidence>
<dbReference type="EMBL" id="MCBR01021636">
    <property type="protein sequence ID" value="RKF53961.1"/>
    <property type="molecule type" value="Genomic_DNA"/>
</dbReference>